<dbReference type="OrthoDB" id="3382403at2"/>
<organism evidence="1 2">
    <name type="scientific">Streptomyces dysideae</name>
    <dbReference type="NCBI Taxonomy" id="909626"/>
    <lineage>
        <taxon>Bacteria</taxon>
        <taxon>Bacillati</taxon>
        <taxon>Actinomycetota</taxon>
        <taxon>Actinomycetes</taxon>
        <taxon>Kitasatosporales</taxon>
        <taxon>Streptomycetaceae</taxon>
        <taxon>Streptomyces</taxon>
    </lineage>
</organism>
<keyword evidence="2" id="KW-1185">Reference proteome</keyword>
<dbReference type="Proteomes" id="UP000053260">
    <property type="component" value="Unassembled WGS sequence"/>
</dbReference>
<dbReference type="EMBL" id="LMXB01000082">
    <property type="protein sequence ID" value="KUO16894.1"/>
    <property type="molecule type" value="Genomic_DNA"/>
</dbReference>
<proteinExistence type="predicted"/>
<dbReference type="AlphaFoldDB" id="A0A117RZ81"/>
<accession>A0A117RZ81</accession>
<dbReference type="RefSeq" id="WP_067029044.1">
    <property type="nucleotide sequence ID" value="NZ_KQ949101.1"/>
</dbReference>
<sequence length="141" mass="16325">MSRPQPDRERHDRFCTVESWKRVRDARGRTGTHHVTYELTLHDGRVLRTRISHPVDRTVYGPAMWSHILRDQLDVTDDEFWACVLRGQLPDRGVPEAPKEALPTDLVYLLIHRVGLTEETVAALSKEDAVARLQQYWTDGN</sequence>
<reference evidence="1 2" key="1">
    <citation type="submission" date="2015-10" db="EMBL/GenBank/DDBJ databases">
        <title>Draft genome sequence of Streptomyces sp. RV15, isolated from a marine sponge.</title>
        <authorList>
            <person name="Ruckert C."/>
            <person name="Abdelmohsen U.R."/>
            <person name="Winkler A."/>
            <person name="Hentschel U."/>
            <person name="Kalinowski J."/>
            <person name="Kampfer P."/>
            <person name="Glaeser S."/>
        </authorList>
    </citation>
    <scope>NUCLEOTIDE SEQUENCE [LARGE SCALE GENOMIC DNA]</scope>
    <source>
        <strain evidence="1 2">RV15</strain>
    </source>
</reference>
<evidence type="ECO:0000313" key="2">
    <source>
        <dbReference type="Proteomes" id="UP000053260"/>
    </source>
</evidence>
<gene>
    <name evidence="1" type="ORF">AQJ91_33265</name>
</gene>
<comment type="caution">
    <text evidence="1">The sequence shown here is derived from an EMBL/GenBank/DDBJ whole genome shotgun (WGS) entry which is preliminary data.</text>
</comment>
<evidence type="ECO:0000313" key="1">
    <source>
        <dbReference type="EMBL" id="KUO16894.1"/>
    </source>
</evidence>
<name>A0A117RZ81_9ACTN</name>
<dbReference type="STRING" id="909626.AQJ91_33265"/>
<protein>
    <submittedName>
        <fullName evidence="1">Cytotoxic translational repressor of toxin-antitoxin stability system</fullName>
    </submittedName>
</protein>